<dbReference type="EMBL" id="JAJFAZ020000004">
    <property type="protein sequence ID" value="KAI5335106.1"/>
    <property type="molecule type" value="Genomic_DNA"/>
</dbReference>
<protein>
    <submittedName>
        <fullName evidence="1">Uncharacterized protein</fullName>
    </submittedName>
</protein>
<organism evidence="1 2">
    <name type="scientific">Prunus dulcis</name>
    <name type="common">Almond</name>
    <name type="synonym">Amygdalus dulcis</name>
    <dbReference type="NCBI Taxonomy" id="3755"/>
    <lineage>
        <taxon>Eukaryota</taxon>
        <taxon>Viridiplantae</taxon>
        <taxon>Streptophyta</taxon>
        <taxon>Embryophyta</taxon>
        <taxon>Tracheophyta</taxon>
        <taxon>Spermatophyta</taxon>
        <taxon>Magnoliopsida</taxon>
        <taxon>eudicotyledons</taxon>
        <taxon>Gunneridae</taxon>
        <taxon>Pentapetalae</taxon>
        <taxon>rosids</taxon>
        <taxon>fabids</taxon>
        <taxon>Rosales</taxon>
        <taxon>Rosaceae</taxon>
        <taxon>Amygdaloideae</taxon>
        <taxon>Amygdaleae</taxon>
        <taxon>Prunus</taxon>
    </lineage>
</organism>
<evidence type="ECO:0000313" key="2">
    <source>
        <dbReference type="Proteomes" id="UP001054821"/>
    </source>
</evidence>
<keyword evidence="2" id="KW-1185">Reference proteome</keyword>
<name>A0AAD4Z756_PRUDU</name>
<dbReference type="Proteomes" id="UP001054821">
    <property type="component" value="Chromosome 4"/>
</dbReference>
<sequence>MQQGTTDIDEQVKQLQERKVAIVAKVSEIVQSKRPLEAQLQQDAATLGVYQERKLMLLSEISQWRALGLPSAPYSLMHRFILGHWLAHFVLS</sequence>
<reference evidence="1 2" key="1">
    <citation type="journal article" date="2022" name="G3 (Bethesda)">
        <title>Whole-genome sequence and methylome profiling of the almond [Prunus dulcis (Mill.) D.A. Webb] cultivar 'Nonpareil'.</title>
        <authorList>
            <person name="D'Amico-Willman K.M."/>
            <person name="Ouma W.Z."/>
            <person name="Meulia T."/>
            <person name="Sideli G.M."/>
            <person name="Gradziel T.M."/>
            <person name="Fresnedo-Ramirez J."/>
        </authorList>
    </citation>
    <scope>NUCLEOTIDE SEQUENCE [LARGE SCALE GENOMIC DNA]</scope>
    <source>
        <strain evidence="1">Clone GOH B32 T37-40</strain>
    </source>
</reference>
<accession>A0AAD4Z756</accession>
<proteinExistence type="predicted"/>
<comment type="caution">
    <text evidence="1">The sequence shown here is derived from an EMBL/GenBank/DDBJ whole genome shotgun (WGS) entry which is preliminary data.</text>
</comment>
<evidence type="ECO:0000313" key="1">
    <source>
        <dbReference type="EMBL" id="KAI5335106.1"/>
    </source>
</evidence>
<gene>
    <name evidence="1" type="ORF">L3X38_025239</name>
</gene>
<dbReference type="AlphaFoldDB" id="A0AAD4Z756"/>